<dbReference type="GO" id="GO:0016853">
    <property type="term" value="F:isomerase activity"/>
    <property type="evidence" value="ECO:0007669"/>
    <property type="project" value="UniProtKB-KW"/>
</dbReference>
<protein>
    <submittedName>
        <fullName evidence="7">Protein-disulfide isomerase</fullName>
    </submittedName>
</protein>
<comment type="caution">
    <text evidence="7">The sequence shown here is derived from an EMBL/GenBank/DDBJ whole genome shotgun (WGS) entry which is preliminary data.</text>
</comment>
<evidence type="ECO:0000256" key="2">
    <source>
        <dbReference type="ARBA" id="ARBA00022729"/>
    </source>
</evidence>
<sequence>MNKTKNSPFKLIVILTLVIVATMVALVFANGSTNSTSTTEQTFDKTPSIEGQPILGDPNAPITVVEFGDYMCPACKAWGQDYFPALMDEYINTGKVKFVYVNVMFHGEESILGSLAAESIYKQNPEAYWQFHKELFNSQPTDEHEASWINNDLLLTIANSIPTIDTDKLQNDLAQQSAMKEIEIDKKLVEDYKVEFTPSIMVNETMLEDPFDYERIKTLIEQELDGK</sequence>
<comment type="similarity">
    <text evidence="1">Belongs to the thioredoxin family. DsbA subfamily.</text>
</comment>
<dbReference type="PANTHER" id="PTHR13887:SF14">
    <property type="entry name" value="DISULFIDE BOND FORMATION PROTEIN D"/>
    <property type="match status" value="1"/>
</dbReference>
<dbReference type="SUPFAM" id="SSF52833">
    <property type="entry name" value="Thioredoxin-like"/>
    <property type="match status" value="1"/>
</dbReference>
<dbReference type="OrthoDB" id="117402at2"/>
<dbReference type="GO" id="GO:0016491">
    <property type="term" value="F:oxidoreductase activity"/>
    <property type="evidence" value="ECO:0007669"/>
    <property type="project" value="UniProtKB-KW"/>
</dbReference>
<keyword evidence="5" id="KW-0676">Redox-active center</keyword>
<evidence type="ECO:0000256" key="5">
    <source>
        <dbReference type="ARBA" id="ARBA00023284"/>
    </source>
</evidence>
<evidence type="ECO:0000256" key="3">
    <source>
        <dbReference type="ARBA" id="ARBA00023002"/>
    </source>
</evidence>
<dbReference type="RefSeq" id="WP_035195778.1">
    <property type="nucleotide sequence ID" value="NZ_JJRY01000008.1"/>
</dbReference>
<dbReference type="Gene3D" id="3.40.30.10">
    <property type="entry name" value="Glutaredoxin"/>
    <property type="match status" value="1"/>
</dbReference>
<keyword evidence="4" id="KW-1015">Disulfide bond</keyword>
<organism evidence="7 8">
    <name type="scientific">Schinkia azotoformans MEV2011</name>
    <dbReference type="NCBI Taxonomy" id="1348973"/>
    <lineage>
        <taxon>Bacteria</taxon>
        <taxon>Bacillati</taxon>
        <taxon>Bacillota</taxon>
        <taxon>Bacilli</taxon>
        <taxon>Bacillales</taxon>
        <taxon>Bacillaceae</taxon>
        <taxon>Calidifontibacillus/Schinkia group</taxon>
        <taxon>Schinkia</taxon>
    </lineage>
</organism>
<keyword evidence="3" id="KW-0560">Oxidoreductase</keyword>
<dbReference type="AlphaFoldDB" id="A0A072NN96"/>
<evidence type="ECO:0000313" key="7">
    <source>
        <dbReference type="EMBL" id="KEF38408.1"/>
    </source>
</evidence>
<evidence type="ECO:0000259" key="6">
    <source>
        <dbReference type="PROSITE" id="PS51352"/>
    </source>
</evidence>
<dbReference type="InterPro" id="IPR013766">
    <property type="entry name" value="Thioredoxin_domain"/>
</dbReference>
<accession>A0A072NN96</accession>
<dbReference type="Pfam" id="PF13462">
    <property type="entry name" value="Thioredoxin_4"/>
    <property type="match status" value="1"/>
</dbReference>
<feature type="domain" description="Thioredoxin" evidence="6">
    <location>
        <begin position="34"/>
        <end position="178"/>
    </location>
</feature>
<dbReference type="InterPro" id="IPR036249">
    <property type="entry name" value="Thioredoxin-like_sf"/>
</dbReference>
<name>A0A072NN96_SCHAZ</name>
<dbReference type="PATRIC" id="fig|1348973.3.peg.2368"/>
<dbReference type="InterPro" id="IPR012336">
    <property type="entry name" value="Thioredoxin-like_fold"/>
</dbReference>
<keyword evidence="2" id="KW-0732">Signal</keyword>
<proteinExistence type="inferred from homology"/>
<evidence type="ECO:0000313" key="8">
    <source>
        <dbReference type="Proteomes" id="UP000027936"/>
    </source>
</evidence>
<dbReference type="EMBL" id="JJRY01000008">
    <property type="protein sequence ID" value="KEF38408.1"/>
    <property type="molecule type" value="Genomic_DNA"/>
</dbReference>
<keyword evidence="7" id="KW-0413">Isomerase</keyword>
<dbReference type="PROSITE" id="PS51352">
    <property type="entry name" value="THIOREDOXIN_2"/>
    <property type="match status" value="1"/>
</dbReference>
<gene>
    <name evidence="7" type="ORF">M670_02452</name>
</gene>
<evidence type="ECO:0000256" key="1">
    <source>
        <dbReference type="ARBA" id="ARBA00005791"/>
    </source>
</evidence>
<reference evidence="7 8" key="1">
    <citation type="submission" date="2014-04" db="EMBL/GenBank/DDBJ databases">
        <title>Draft genome sequence of Bacillus azotoformans MEV2011, a (co-) denitrifying strain unable to grow in the presence of oxygen.</title>
        <authorList>
            <person name="Nielsen M."/>
            <person name="Schreiber L."/>
            <person name="Finster K."/>
            <person name="Schramm A."/>
        </authorList>
    </citation>
    <scope>NUCLEOTIDE SEQUENCE [LARGE SCALE GENOMIC DNA]</scope>
    <source>
        <strain evidence="7 8">MEV2011</strain>
    </source>
</reference>
<dbReference type="Proteomes" id="UP000027936">
    <property type="component" value="Unassembled WGS sequence"/>
</dbReference>
<dbReference type="PANTHER" id="PTHR13887">
    <property type="entry name" value="GLUTATHIONE S-TRANSFERASE KAPPA"/>
    <property type="match status" value="1"/>
</dbReference>
<evidence type="ECO:0000256" key="4">
    <source>
        <dbReference type="ARBA" id="ARBA00023157"/>
    </source>
</evidence>